<protein>
    <submittedName>
        <fullName evidence="2">Uncharacterized protein</fullName>
    </submittedName>
</protein>
<name>A0A1W0XAW8_HYPEX</name>
<gene>
    <name evidence="2" type="ORF">BV898_01953</name>
</gene>
<accession>A0A1W0XAW8</accession>
<evidence type="ECO:0000256" key="1">
    <source>
        <dbReference type="SAM" id="SignalP"/>
    </source>
</evidence>
<organism evidence="2 3">
    <name type="scientific">Hypsibius exemplaris</name>
    <name type="common">Freshwater tardigrade</name>
    <dbReference type="NCBI Taxonomy" id="2072580"/>
    <lineage>
        <taxon>Eukaryota</taxon>
        <taxon>Metazoa</taxon>
        <taxon>Ecdysozoa</taxon>
        <taxon>Tardigrada</taxon>
        <taxon>Eutardigrada</taxon>
        <taxon>Parachela</taxon>
        <taxon>Hypsibioidea</taxon>
        <taxon>Hypsibiidae</taxon>
        <taxon>Hypsibius</taxon>
    </lineage>
</organism>
<dbReference type="AlphaFoldDB" id="A0A1W0XAW8"/>
<evidence type="ECO:0000313" key="2">
    <source>
        <dbReference type="EMBL" id="OQV24421.1"/>
    </source>
</evidence>
<feature type="signal peptide" evidence="1">
    <location>
        <begin position="1"/>
        <end position="24"/>
    </location>
</feature>
<keyword evidence="1" id="KW-0732">Signal</keyword>
<comment type="caution">
    <text evidence="2">The sequence shown here is derived from an EMBL/GenBank/DDBJ whole genome shotgun (WGS) entry which is preliminary data.</text>
</comment>
<dbReference type="EMBL" id="MTYJ01000007">
    <property type="protein sequence ID" value="OQV24421.1"/>
    <property type="molecule type" value="Genomic_DNA"/>
</dbReference>
<proteinExistence type="predicted"/>
<keyword evidence="3" id="KW-1185">Reference proteome</keyword>
<evidence type="ECO:0000313" key="3">
    <source>
        <dbReference type="Proteomes" id="UP000192578"/>
    </source>
</evidence>
<feature type="chain" id="PRO_5013388874" evidence="1">
    <location>
        <begin position="25"/>
        <end position="200"/>
    </location>
</feature>
<dbReference type="Proteomes" id="UP000192578">
    <property type="component" value="Unassembled WGS sequence"/>
</dbReference>
<sequence length="200" mass="22089">MAIRLGFLIIAAALTIHLLPMVDSDDGTTGSMVFYINTNFTAFTTYYEQMGHWFYTGAGTAVATPFELQADPMMYAQRYVADEFCRNLDITKEPKIGDASTGFTFTPRDEIAKKSASCSPANAVAVTLTKGTLTEMVTVVTMIITAQPAMDGATLKKVIQHGNLWQQLTLDLWKIDAAGKGKWEKETIWLIETPIWMGTI</sequence>
<reference evidence="3" key="1">
    <citation type="submission" date="2017-01" db="EMBL/GenBank/DDBJ databases">
        <title>Comparative genomics of anhydrobiosis in the tardigrade Hypsibius dujardini.</title>
        <authorList>
            <person name="Yoshida Y."/>
            <person name="Koutsovoulos G."/>
            <person name="Laetsch D."/>
            <person name="Stevens L."/>
            <person name="Kumar S."/>
            <person name="Horikawa D."/>
            <person name="Ishino K."/>
            <person name="Komine S."/>
            <person name="Tomita M."/>
            <person name="Blaxter M."/>
            <person name="Arakawa K."/>
        </authorList>
    </citation>
    <scope>NUCLEOTIDE SEQUENCE [LARGE SCALE GENOMIC DNA]</scope>
    <source>
        <strain evidence="3">Z151</strain>
    </source>
</reference>